<dbReference type="Gene3D" id="1.10.3720.10">
    <property type="entry name" value="MetI-like"/>
    <property type="match status" value="1"/>
</dbReference>
<keyword evidence="10" id="KW-1185">Reference proteome</keyword>
<dbReference type="InterPro" id="IPR035906">
    <property type="entry name" value="MetI-like_sf"/>
</dbReference>
<evidence type="ECO:0000256" key="2">
    <source>
        <dbReference type="ARBA" id="ARBA00022448"/>
    </source>
</evidence>
<comment type="caution">
    <text evidence="9">The sequence shown here is derived from an EMBL/GenBank/DDBJ whole genome shotgun (WGS) entry which is preliminary data.</text>
</comment>
<dbReference type="GO" id="GO:0055085">
    <property type="term" value="P:transmembrane transport"/>
    <property type="evidence" value="ECO:0007669"/>
    <property type="project" value="InterPro"/>
</dbReference>
<dbReference type="PANTHER" id="PTHR43744:SF9">
    <property type="entry name" value="POLYGALACTURONAN_RHAMNOGALACTURONAN TRANSPORT SYSTEM PERMEASE PROTEIN YTCP"/>
    <property type="match status" value="1"/>
</dbReference>
<dbReference type="CDD" id="cd06261">
    <property type="entry name" value="TM_PBP2"/>
    <property type="match status" value="1"/>
</dbReference>
<feature type="transmembrane region" description="Helical" evidence="7">
    <location>
        <begin position="82"/>
        <end position="100"/>
    </location>
</feature>
<dbReference type="AlphaFoldDB" id="A0A7X4YJP8"/>
<dbReference type="OrthoDB" id="9810086at2"/>
<dbReference type="SUPFAM" id="SSF161098">
    <property type="entry name" value="MetI-like"/>
    <property type="match status" value="1"/>
</dbReference>
<evidence type="ECO:0000256" key="3">
    <source>
        <dbReference type="ARBA" id="ARBA00022475"/>
    </source>
</evidence>
<dbReference type="PROSITE" id="PS50928">
    <property type="entry name" value="ABC_TM1"/>
    <property type="match status" value="1"/>
</dbReference>
<feature type="transmembrane region" description="Helical" evidence="7">
    <location>
        <begin position="146"/>
        <end position="167"/>
    </location>
</feature>
<keyword evidence="3" id="KW-1003">Cell membrane</keyword>
<evidence type="ECO:0000313" key="10">
    <source>
        <dbReference type="Proteomes" id="UP000558113"/>
    </source>
</evidence>
<keyword evidence="4 7" id="KW-0812">Transmembrane</keyword>
<dbReference type="Pfam" id="PF00528">
    <property type="entry name" value="BPD_transp_1"/>
    <property type="match status" value="1"/>
</dbReference>
<evidence type="ECO:0000256" key="1">
    <source>
        <dbReference type="ARBA" id="ARBA00004651"/>
    </source>
</evidence>
<dbReference type="InterPro" id="IPR000515">
    <property type="entry name" value="MetI-like"/>
</dbReference>
<evidence type="ECO:0000259" key="8">
    <source>
        <dbReference type="PROSITE" id="PS50928"/>
    </source>
</evidence>
<keyword evidence="2 7" id="KW-0813">Transport</keyword>
<comment type="subcellular location">
    <subcellularLocation>
        <location evidence="1 7">Cell membrane</location>
        <topology evidence="1 7">Multi-pass membrane protein</topology>
    </subcellularLocation>
</comment>
<keyword evidence="6 7" id="KW-0472">Membrane</keyword>
<feature type="transmembrane region" description="Helical" evidence="7">
    <location>
        <begin position="12"/>
        <end position="37"/>
    </location>
</feature>
<feature type="transmembrane region" description="Helical" evidence="7">
    <location>
        <begin position="112"/>
        <end position="134"/>
    </location>
</feature>
<sequence length="296" mass="32821">MGIRLSASERVFGIVVIIILSLLGLSTLFPLVHILAVSFSDKAAASGGLVTVYPVHFTLVSYKAVMADSAFFHAFGVSVERVLLGGAIQFVLTIVSAYALSRPKSEFRSRDVYMWVLVFTMIFSGGLIPTYLTIKSLHMLDTMWSLVLPTAVAVFNIIVLMNFFKSLPKELDEAAVIDGSGPWHKLWAIYFPLSLPSIATVTLFSVVGHWNAFFDGLIYMNDPNHYPLQTYLNQIIVQAAQPTTNMTPDEIERLSKLSDRTMNAAKILVSMVPILVIYPFLQRYFITGITLGSVKE</sequence>
<gene>
    <name evidence="9" type="ORF">GT003_01385</name>
</gene>
<dbReference type="RefSeq" id="WP_161693640.1">
    <property type="nucleotide sequence ID" value="NZ_JAAAMU010000001.1"/>
</dbReference>
<evidence type="ECO:0000256" key="5">
    <source>
        <dbReference type="ARBA" id="ARBA00022989"/>
    </source>
</evidence>
<dbReference type="EMBL" id="JAAAMU010000001">
    <property type="protein sequence ID" value="NBC67646.1"/>
    <property type="molecule type" value="Genomic_DNA"/>
</dbReference>
<keyword evidence="5 7" id="KW-1133">Transmembrane helix</keyword>
<evidence type="ECO:0000256" key="4">
    <source>
        <dbReference type="ARBA" id="ARBA00022692"/>
    </source>
</evidence>
<name>A0A7X4YJP8_9BACL</name>
<dbReference type="Proteomes" id="UP000558113">
    <property type="component" value="Unassembled WGS sequence"/>
</dbReference>
<evidence type="ECO:0000256" key="6">
    <source>
        <dbReference type="ARBA" id="ARBA00023136"/>
    </source>
</evidence>
<evidence type="ECO:0000256" key="7">
    <source>
        <dbReference type="RuleBase" id="RU363032"/>
    </source>
</evidence>
<dbReference type="GO" id="GO:0005886">
    <property type="term" value="C:plasma membrane"/>
    <property type="evidence" value="ECO:0007669"/>
    <property type="project" value="UniProtKB-SubCell"/>
</dbReference>
<feature type="transmembrane region" description="Helical" evidence="7">
    <location>
        <begin position="263"/>
        <end position="281"/>
    </location>
</feature>
<evidence type="ECO:0000313" key="9">
    <source>
        <dbReference type="EMBL" id="NBC67646.1"/>
    </source>
</evidence>
<organism evidence="9 10">
    <name type="scientific">Paenibacillus sacheonensis</name>
    <dbReference type="NCBI Taxonomy" id="742054"/>
    <lineage>
        <taxon>Bacteria</taxon>
        <taxon>Bacillati</taxon>
        <taxon>Bacillota</taxon>
        <taxon>Bacilli</taxon>
        <taxon>Bacillales</taxon>
        <taxon>Paenibacillaceae</taxon>
        <taxon>Paenibacillus</taxon>
    </lineage>
</organism>
<dbReference type="PANTHER" id="PTHR43744">
    <property type="entry name" value="ABC TRANSPORTER PERMEASE PROTEIN MG189-RELATED-RELATED"/>
    <property type="match status" value="1"/>
</dbReference>
<comment type="similarity">
    <text evidence="7">Belongs to the binding-protein-dependent transport system permease family.</text>
</comment>
<feature type="transmembrane region" description="Helical" evidence="7">
    <location>
        <begin position="187"/>
        <end position="210"/>
    </location>
</feature>
<protein>
    <submittedName>
        <fullName evidence="9">ABC transporter permease subunit</fullName>
    </submittedName>
</protein>
<accession>A0A7X4YJP8</accession>
<feature type="domain" description="ABC transmembrane type-1" evidence="8">
    <location>
        <begin position="75"/>
        <end position="281"/>
    </location>
</feature>
<proteinExistence type="inferred from homology"/>
<reference evidence="9 10" key="1">
    <citation type="submission" date="2020-01" db="EMBL/GenBank/DDBJ databases">
        <title>Paenibacillus soybeanensis sp. nov. isolated from the nodules of soybean (Glycine max(L.) Merr).</title>
        <authorList>
            <person name="Wang H."/>
        </authorList>
    </citation>
    <scope>NUCLEOTIDE SEQUENCE [LARGE SCALE GENOMIC DNA]</scope>
    <source>
        <strain evidence="9 10">DSM 23054</strain>
    </source>
</reference>